<feature type="region of interest" description="Disordered" evidence="1">
    <location>
        <begin position="1"/>
        <end position="30"/>
    </location>
</feature>
<evidence type="ECO:0000256" key="1">
    <source>
        <dbReference type="SAM" id="MobiDB-lite"/>
    </source>
</evidence>
<accession>A0A388T7A6</accession>
<proteinExistence type="predicted"/>
<evidence type="ECO:0000313" key="2">
    <source>
        <dbReference type="EMBL" id="GBQ03175.1"/>
    </source>
</evidence>
<evidence type="ECO:0000313" key="3">
    <source>
        <dbReference type="Proteomes" id="UP000265354"/>
    </source>
</evidence>
<dbReference type="Proteomes" id="UP000265354">
    <property type="component" value="Unassembled WGS sequence"/>
</dbReference>
<dbReference type="AlphaFoldDB" id="A0A388T7A6"/>
<name>A0A388T7A6_9ACTN</name>
<organism evidence="2 3">
    <name type="scientific">Streptomyces spongiicola</name>
    <dbReference type="NCBI Taxonomy" id="1690221"/>
    <lineage>
        <taxon>Bacteria</taxon>
        <taxon>Bacillati</taxon>
        <taxon>Actinomycetota</taxon>
        <taxon>Actinomycetes</taxon>
        <taxon>Kitasatosporales</taxon>
        <taxon>Streptomycetaceae</taxon>
        <taxon>Streptomyces</taxon>
    </lineage>
</organism>
<protein>
    <submittedName>
        <fullName evidence="2">Uncharacterized protein</fullName>
    </submittedName>
</protein>
<reference evidence="2 3" key="1">
    <citation type="submission" date="2018-07" db="EMBL/GenBank/DDBJ databases">
        <title>Whole Genome Shotgun Sequence of Streptomyces spongiicola strain 531S.</title>
        <authorList>
            <person name="Dohra H."/>
            <person name="Kodani S."/>
        </authorList>
    </citation>
    <scope>NUCLEOTIDE SEQUENCE [LARGE SCALE GENOMIC DNA]</scope>
    <source>
        <strain evidence="2 3">531S</strain>
    </source>
</reference>
<comment type="caution">
    <text evidence="2">The sequence shown here is derived from an EMBL/GenBank/DDBJ whole genome shotgun (WGS) entry which is preliminary data.</text>
</comment>
<dbReference type="EMBL" id="BGZL01000016">
    <property type="protein sequence ID" value="GBQ03175.1"/>
    <property type="molecule type" value="Genomic_DNA"/>
</dbReference>
<sequence>MGAGGPQGSQSLRVPAGGRSRGPPSPAACALRLRPVGPLQGAALRQPACPSPSAPHSYRRRSCKAYAYGFHGDGEGRERDAAPNPTEQAAQARTLELRAEGMSYRAIGTQLGTVGLPPRRAAKWSAMTVRSVCQKAGVS</sequence>
<gene>
    <name evidence="2" type="ORF">SSP531S_46450</name>
</gene>